<dbReference type="RefSeq" id="WP_345689634.1">
    <property type="nucleotide sequence ID" value="NZ_BAABRO010000041.1"/>
</dbReference>
<sequence length="204" mass="23921">MSFDVDKLFVYSRTKIAEFALEHQQEVFYAFAIDASNLCLNSLQAFEVTLKAYQSRWEKRTRIVESLFDLSDDEIQAYEYYLQRAERTDGLDRSDEVAVLNVINANRADERGVGCEYYTERGITYLRNNTGDWAYQGFSQLDDKFGFDIDLYNDHYYDAMDSDSSNSEYARSMTLLVDRLKNTNAFDALRRTKDFNATWVDHTY</sequence>
<dbReference type="EMBL" id="BAABRO010000041">
    <property type="protein sequence ID" value="GAA5511173.1"/>
    <property type="molecule type" value="Genomic_DNA"/>
</dbReference>
<dbReference type="Proteomes" id="UP001416858">
    <property type="component" value="Unassembled WGS sequence"/>
</dbReference>
<name>A0ABP9W3R1_9BACT</name>
<comment type="caution">
    <text evidence="1">The sequence shown here is derived from an EMBL/GenBank/DDBJ whole genome shotgun (WGS) entry which is preliminary data.</text>
</comment>
<proteinExistence type="predicted"/>
<evidence type="ECO:0000313" key="2">
    <source>
        <dbReference type="Proteomes" id="UP001416858"/>
    </source>
</evidence>
<evidence type="ECO:0000313" key="1">
    <source>
        <dbReference type="EMBL" id="GAA5511173.1"/>
    </source>
</evidence>
<keyword evidence="2" id="KW-1185">Reference proteome</keyword>
<protein>
    <submittedName>
        <fullName evidence="1">Uncharacterized protein</fullName>
    </submittedName>
</protein>
<gene>
    <name evidence="1" type="ORF">Rcae01_06689</name>
</gene>
<reference evidence="1 2" key="1">
    <citation type="submission" date="2024-02" db="EMBL/GenBank/DDBJ databases">
        <title>Rhodopirellula caenicola NBRC 110016.</title>
        <authorList>
            <person name="Ichikawa N."/>
            <person name="Katano-Makiyama Y."/>
            <person name="Hidaka K."/>
        </authorList>
    </citation>
    <scope>NUCLEOTIDE SEQUENCE [LARGE SCALE GENOMIC DNA]</scope>
    <source>
        <strain evidence="1 2">NBRC 110016</strain>
    </source>
</reference>
<accession>A0ABP9W3R1</accession>
<organism evidence="1 2">
    <name type="scientific">Novipirellula caenicola</name>
    <dbReference type="NCBI Taxonomy" id="1536901"/>
    <lineage>
        <taxon>Bacteria</taxon>
        <taxon>Pseudomonadati</taxon>
        <taxon>Planctomycetota</taxon>
        <taxon>Planctomycetia</taxon>
        <taxon>Pirellulales</taxon>
        <taxon>Pirellulaceae</taxon>
        <taxon>Novipirellula</taxon>
    </lineage>
</organism>